<keyword evidence="8" id="KW-1185">Reference proteome</keyword>
<dbReference type="InterPro" id="IPR002657">
    <property type="entry name" value="BilAc:Na_symport/Acr3"/>
</dbReference>
<dbReference type="EMBL" id="FUEZ01000004">
    <property type="protein sequence ID" value="SPM41699.1"/>
    <property type="molecule type" value="Genomic_DNA"/>
</dbReference>
<gene>
    <name evidence="7" type="ORF">MNAB215_3911</name>
</gene>
<organism evidence="7 8">
    <name type="scientific">Mycobacterium numidiamassiliense</name>
    <dbReference type="NCBI Taxonomy" id="1841861"/>
    <lineage>
        <taxon>Bacteria</taxon>
        <taxon>Bacillati</taxon>
        <taxon>Actinomycetota</taxon>
        <taxon>Actinomycetes</taxon>
        <taxon>Mycobacteriales</taxon>
        <taxon>Mycobacteriaceae</taxon>
        <taxon>Mycobacterium</taxon>
    </lineage>
</organism>
<dbReference type="Gene3D" id="1.20.1530.20">
    <property type="match status" value="1"/>
</dbReference>
<dbReference type="AlphaFoldDB" id="A0A2U3PD77"/>
<dbReference type="STRING" id="1841861.GCA_900157365_02231"/>
<proteinExistence type="predicted"/>
<feature type="compositionally biased region" description="Low complexity" evidence="5">
    <location>
        <begin position="301"/>
        <end position="323"/>
    </location>
</feature>
<feature type="transmembrane region" description="Helical" evidence="6">
    <location>
        <begin position="133"/>
        <end position="154"/>
    </location>
</feature>
<feature type="transmembrane region" description="Helical" evidence="6">
    <location>
        <begin position="65"/>
        <end position="88"/>
    </location>
</feature>
<evidence type="ECO:0000256" key="3">
    <source>
        <dbReference type="ARBA" id="ARBA00022989"/>
    </source>
</evidence>
<dbReference type="PANTHER" id="PTHR10361">
    <property type="entry name" value="SODIUM-BILE ACID COTRANSPORTER"/>
    <property type="match status" value="1"/>
</dbReference>
<protein>
    <submittedName>
        <fullName evidence="7">Predicted Na+-dependent transporter</fullName>
    </submittedName>
</protein>
<feature type="region of interest" description="Disordered" evidence="5">
    <location>
        <begin position="292"/>
        <end position="330"/>
    </location>
</feature>
<evidence type="ECO:0000313" key="8">
    <source>
        <dbReference type="Proteomes" id="UP000240424"/>
    </source>
</evidence>
<keyword evidence="4 6" id="KW-0472">Membrane</keyword>
<feature type="transmembrane region" description="Helical" evidence="6">
    <location>
        <begin position="36"/>
        <end position="59"/>
    </location>
</feature>
<dbReference type="Pfam" id="PF01758">
    <property type="entry name" value="SBF"/>
    <property type="match status" value="1"/>
</dbReference>
<dbReference type="RefSeq" id="WP_083746179.1">
    <property type="nucleotide sequence ID" value="NZ_FUEZ01000004.1"/>
</dbReference>
<evidence type="ECO:0000256" key="5">
    <source>
        <dbReference type="SAM" id="MobiDB-lite"/>
    </source>
</evidence>
<name>A0A2U3PD77_9MYCO</name>
<keyword evidence="2 6" id="KW-0812">Transmembrane</keyword>
<feature type="transmembrane region" description="Helical" evidence="6">
    <location>
        <begin position="166"/>
        <end position="185"/>
    </location>
</feature>
<feature type="transmembrane region" description="Helical" evidence="6">
    <location>
        <begin position="100"/>
        <end position="121"/>
    </location>
</feature>
<feature type="transmembrane region" description="Helical" evidence="6">
    <location>
        <begin position="191"/>
        <end position="215"/>
    </location>
</feature>
<evidence type="ECO:0000256" key="2">
    <source>
        <dbReference type="ARBA" id="ARBA00022692"/>
    </source>
</evidence>
<keyword evidence="3 6" id="KW-1133">Transmembrane helix</keyword>
<evidence type="ECO:0000256" key="4">
    <source>
        <dbReference type="ARBA" id="ARBA00023136"/>
    </source>
</evidence>
<feature type="transmembrane region" description="Helical" evidence="6">
    <location>
        <begin position="260"/>
        <end position="278"/>
    </location>
</feature>
<dbReference type="PANTHER" id="PTHR10361:SF24">
    <property type="entry name" value="P3 PROTEIN"/>
    <property type="match status" value="1"/>
</dbReference>
<comment type="subcellular location">
    <subcellularLocation>
        <location evidence="1">Membrane</location>
        <topology evidence="1">Multi-pass membrane protein</topology>
    </subcellularLocation>
</comment>
<feature type="transmembrane region" description="Helical" evidence="6">
    <location>
        <begin position="6"/>
        <end position="24"/>
    </location>
</feature>
<evidence type="ECO:0000256" key="1">
    <source>
        <dbReference type="ARBA" id="ARBA00004141"/>
    </source>
</evidence>
<evidence type="ECO:0000256" key="6">
    <source>
        <dbReference type="SAM" id="Phobius"/>
    </source>
</evidence>
<dbReference type="Proteomes" id="UP000240424">
    <property type="component" value="Unassembled WGS sequence"/>
</dbReference>
<evidence type="ECO:0000313" key="7">
    <source>
        <dbReference type="EMBL" id="SPM41699.1"/>
    </source>
</evidence>
<reference evidence="7 8" key="1">
    <citation type="submission" date="2017-01" db="EMBL/GenBank/DDBJ databases">
        <authorList>
            <consortium name="Urmite Genomes"/>
        </authorList>
    </citation>
    <scope>NUCLEOTIDE SEQUENCE [LARGE SCALE GENOMIC DNA]</scope>
    <source>
        <strain evidence="7 8">AB215</strain>
    </source>
</reference>
<dbReference type="InterPro" id="IPR038770">
    <property type="entry name" value="Na+/solute_symporter_sf"/>
</dbReference>
<feature type="transmembrane region" description="Helical" evidence="6">
    <location>
        <begin position="227"/>
        <end position="248"/>
    </location>
</feature>
<dbReference type="InterPro" id="IPR004710">
    <property type="entry name" value="Bilac:Na_transpt"/>
</dbReference>
<accession>A0A2U3PD77</accession>
<dbReference type="OrthoDB" id="9806785at2"/>
<dbReference type="GO" id="GO:0016020">
    <property type="term" value="C:membrane"/>
    <property type="evidence" value="ECO:0007669"/>
    <property type="project" value="UniProtKB-SubCell"/>
</dbReference>
<sequence>MGNQQYFPFVIVVVMLALGLTLTVDDFKRAATLRRPLLVALICQSLLLPTLCLLIAEAFHLQPTLAIGLMLMAATPGGTTSSVLSHLVRGDLALNVTLTAINAVLSIFTLPAILAIAMTWFRGDGHFIPLPPGKFVTVFGFVLIPVAIGIAIRHRLPGFALRVQQPVRILAAVLFVVVVVTSIAAGHKTLFNNLGVLSGAVVCFCAVSLTVGYLVPRWMRLAPRQAIAISLEIGMHNAALALGIALSPQLLNSMDMAMPAAVYGALAPLIALTFIVVVRRFDSSFRDTANADTISSDTVGSDTANADTTSSDTAGSDTTSSDTAVDEQPA</sequence>